<evidence type="ECO:0000256" key="1">
    <source>
        <dbReference type="ARBA" id="ARBA00001974"/>
    </source>
</evidence>
<dbReference type="GO" id="GO:0097621">
    <property type="term" value="F:monoamine oxidase activity"/>
    <property type="evidence" value="ECO:0007669"/>
    <property type="project" value="UniProtKB-EC"/>
</dbReference>
<dbReference type="Gene3D" id="3.90.660.10">
    <property type="match status" value="1"/>
</dbReference>
<dbReference type="RefSeq" id="XP_002478824.1">
    <property type="nucleotide sequence ID" value="XM_002478779.1"/>
</dbReference>
<dbReference type="Gene3D" id="3.50.50.60">
    <property type="entry name" value="FAD/NAD(P)-binding domain"/>
    <property type="match status" value="1"/>
</dbReference>
<evidence type="ECO:0000256" key="2">
    <source>
        <dbReference type="ARBA" id="ARBA00005995"/>
    </source>
</evidence>
<dbReference type="Gene3D" id="1.10.405.10">
    <property type="entry name" value="Guanine Nucleotide Dissociation Inhibitor, domain 1"/>
    <property type="match status" value="1"/>
</dbReference>
<name>B8M1G5_TALSN</name>
<evidence type="ECO:0000256" key="3">
    <source>
        <dbReference type="ARBA" id="ARBA00023002"/>
    </source>
</evidence>
<keyword evidence="3 6" id="KW-0560">Oxidoreductase</keyword>
<keyword evidence="6" id="KW-0274">FAD</keyword>
<dbReference type="AlphaFoldDB" id="B8M1G5"/>
<dbReference type="SUPFAM" id="SSF55298">
    <property type="entry name" value="YjgF-like"/>
    <property type="match status" value="1"/>
</dbReference>
<dbReference type="InterPro" id="IPR006175">
    <property type="entry name" value="YjgF/YER057c/UK114"/>
</dbReference>
<dbReference type="Pfam" id="PF01593">
    <property type="entry name" value="Amino_oxidase"/>
    <property type="match status" value="1"/>
</dbReference>
<dbReference type="SUPFAM" id="SSF51905">
    <property type="entry name" value="FAD/NAD(P)-binding domain"/>
    <property type="match status" value="1"/>
</dbReference>
<feature type="binding site" evidence="5">
    <location>
        <position position="399"/>
    </location>
    <ligand>
        <name>FAD</name>
        <dbReference type="ChEBI" id="CHEBI:57692"/>
    </ligand>
</feature>
<dbReference type="STRING" id="441959.B8M1G5"/>
<proteinExistence type="inferred from homology"/>
<evidence type="ECO:0000313" key="9">
    <source>
        <dbReference type="Proteomes" id="UP000001745"/>
    </source>
</evidence>
<dbReference type="PANTHER" id="PTHR43563">
    <property type="entry name" value="AMINE OXIDASE"/>
    <property type="match status" value="1"/>
</dbReference>
<evidence type="ECO:0000313" key="8">
    <source>
        <dbReference type="EMBL" id="EED21861.1"/>
    </source>
</evidence>
<feature type="binding site" evidence="5">
    <location>
        <position position="506"/>
    </location>
    <ligand>
        <name>substrate</name>
    </ligand>
</feature>
<dbReference type="PhylomeDB" id="B8M1G5"/>
<comment type="similarity">
    <text evidence="2 6">Belongs to the flavin monoamine oxidase family.</text>
</comment>
<keyword evidence="6" id="KW-0285">Flavoprotein</keyword>
<feature type="binding site" evidence="5">
    <location>
        <begin position="194"/>
        <end position="195"/>
    </location>
    <ligand>
        <name>FAD</name>
        <dbReference type="ChEBI" id="CHEBI:57692"/>
    </ligand>
</feature>
<dbReference type="GeneID" id="8101591"/>
<dbReference type="EC" id="1.4.3.-" evidence="6"/>
<dbReference type="Gene3D" id="3.30.1330.40">
    <property type="entry name" value="RutC-like"/>
    <property type="match status" value="1"/>
</dbReference>
<feature type="binding site" evidence="5">
    <location>
        <position position="175"/>
    </location>
    <ligand>
        <name>FAD</name>
        <dbReference type="ChEBI" id="CHEBI:57692"/>
    </ligand>
</feature>
<feature type="domain" description="Amine oxidase" evidence="7">
    <location>
        <begin position="174"/>
        <end position="616"/>
    </location>
</feature>
<dbReference type="InterPro" id="IPR035959">
    <property type="entry name" value="RutC-like_sf"/>
</dbReference>
<comment type="cofactor">
    <cofactor evidence="1 6">
        <name>FAD</name>
        <dbReference type="ChEBI" id="CHEBI:57692"/>
    </cofactor>
</comment>
<dbReference type="InterPro" id="IPR036188">
    <property type="entry name" value="FAD/NAD-bd_sf"/>
</dbReference>
<dbReference type="InterPro" id="IPR001613">
    <property type="entry name" value="Flavin_amine_oxidase"/>
</dbReference>
<dbReference type="PRINTS" id="PR00757">
    <property type="entry name" value="AMINEOXDASEF"/>
</dbReference>
<accession>B8M1G5</accession>
<comment type="catalytic activity">
    <reaction evidence="4">
        <text>a secondary aliphatic amine + O2 + H2O = a primary amine + an aldehyde + H2O2</text>
        <dbReference type="Rhea" id="RHEA:26414"/>
        <dbReference type="ChEBI" id="CHEBI:15377"/>
        <dbReference type="ChEBI" id="CHEBI:15379"/>
        <dbReference type="ChEBI" id="CHEBI:16240"/>
        <dbReference type="ChEBI" id="CHEBI:17478"/>
        <dbReference type="ChEBI" id="CHEBI:58855"/>
        <dbReference type="ChEBI" id="CHEBI:65296"/>
        <dbReference type="EC" id="1.4.3.4"/>
    </reaction>
</comment>
<feature type="binding site" evidence="5">
    <location>
        <position position="593"/>
    </location>
    <ligand>
        <name>FAD</name>
        <dbReference type="ChEBI" id="CHEBI:57692"/>
    </ligand>
</feature>
<dbReference type="OrthoDB" id="5046242at2759"/>
<gene>
    <name evidence="8" type="ORF">TSTA_091010</name>
</gene>
<organism evidence="8 9">
    <name type="scientific">Talaromyces stipitatus (strain ATCC 10500 / CBS 375.48 / QM 6759 / NRRL 1006)</name>
    <name type="common">Penicillium stipitatum</name>
    <dbReference type="NCBI Taxonomy" id="441959"/>
    <lineage>
        <taxon>Eukaryota</taxon>
        <taxon>Fungi</taxon>
        <taxon>Dikarya</taxon>
        <taxon>Ascomycota</taxon>
        <taxon>Pezizomycotina</taxon>
        <taxon>Eurotiomycetes</taxon>
        <taxon>Eurotiomycetidae</taxon>
        <taxon>Eurotiales</taxon>
        <taxon>Trichocomaceae</taxon>
        <taxon>Talaromyces</taxon>
        <taxon>Talaromyces sect. Talaromyces</taxon>
    </lineage>
</organism>
<dbReference type="Pfam" id="PF01042">
    <property type="entry name" value="Ribonuc_L-PSP"/>
    <property type="match status" value="1"/>
</dbReference>
<dbReference type="SUPFAM" id="SSF54373">
    <property type="entry name" value="FAD-linked reductases, C-terminal domain"/>
    <property type="match status" value="1"/>
</dbReference>
<protein>
    <recommendedName>
        <fullName evidence="6">Amine oxidase</fullName>
        <ecNumber evidence="6">1.4.3.-</ecNumber>
    </recommendedName>
</protein>
<dbReference type="HOGENOM" id="CLU_004498_0_3_1"/>
<dbReference type="Proteomes" id="UP000001745">
    <property type="component" value="Unassembled WGS sequence"/>
</dbReference>
<keyword evidence="9" id="KW-1185">Reference proteome</keyword>
<evidence type="ECO:0000256" key="6">
    <source>
        <dbReference type="RuleBase" id="RU362067"/>
    </source>
</evidence>
<dbReference type="EMBL" id="EQ962653">
    <property type="protein sequence ID" value="EED21861.1"/>
    <property type="molecule type" value="Genomic_DNA"/>
</dbReference>
<sequence>MTNMTMTTNPSFVDSTLQPEVPFYSHAVSCNGAGRLIFTSGHIAQRKDGSWPETFEEQAKQAMDNLAGALVAAGALPKDIIKIIWYAVDWDSSTMGHGLIEPYLQYFTTEYGVTYRPITTLVPVPKLATPEAKFEIEAVAYVSGLSQPWSSGAGMKVWPTPPVEVDAVVVGGGFSGMMAGYEASQAGLKVAVLEARHRIGGRSWTQALESGHGHVELGATWINKTTQPLIYSLTQKFKLKTIEQYVTGDEVFQTSNGKVYRKAFLEALTEDPKLSTQFERFIVILKEAIAERNIRKWDDIKAEEDVAFDEWARLKGVEPSSELDDFCSFLTRTVVGREAHEVGAHYFLDYLQSGFGFESIISEGEIGAQSLKVKPGTSAIAEALAKSMPHGSVFVNTPVSKISQYQGGSHPCLVTTKDGQQFRAKKVILAVPTNTYDLIDFSPPLPREKRVLVSNTRAGVYAKVILTYLKPWWRTAGLVGKFQSHTGPISMSWDISDEDQSSLALFVCGDGATKWHALSKLGRQEAIIEHLIELVGPELADKARSVLEYKCVEWTKEEFIGGAPTSVMGPGMLSKYGQAFRQPFQNIHIAGGEAAFEWKGYLEGALSSGQRAATEVVDILGTTAQPSATESRL</sequence>
<evidence type="ECO:0000259" key="7">
    <source>
        <dbReference type="Pfam" id="PF01593"/>
    </source>
</evidence>
<dbReference type="eggNOG" id="KOG0029">
    <property type="taxonomic scope" value="Eukaryota"/>
</dbReference>
<dbReference type="InterPro" id="IPR002937">
    <property type="entry name" value="Amino_oxidase"/>
</dbReference>
<dbReference type="VEuPathDB" id="FungiDB:TSTA_091010"/>
<dbReference type="OMA" id="GETAYEW"/>
<evidence type="ECO:0000256" key="5">
    <source>
        <dbReference type="PIRSR" id="PIRSR601613-1"/>
    </source>
</evidence>
<dbReference type="PANTHER" id="PTHR43563:SF14">
    <property type="entry name" value="AMINE OXIDASE"/>
    <property type="match status" value="1"/>
</dbReference>
<dbReference type="InParanoid" id="B8M1G5"/>
<evidence type="ECO:0000256" key="4">
    <source>
        <dbReference type="ARBA" id="ARBA00048448"/>
    </source>
</evidence>
<dbReference type="CDD" id="cd00448">
    <property type="entry name" value="YjgF_YER057c_UK114_family"/>
    <property type="match status" value="1"/>
</dbReference>
<dbReference type="InterPro" id="IPR050703">
    <property type="entry name" value="Flavin_MAO"/>
</dbReference>
<reference evidence="9" key="1">
    <citation type="journal article" date="2015" name="Genome Announc.">
        <title>Genome sequence of the AIDS-associated pathogen Penicillium marneffei (ATCC18224) and its near taxonomic relative Talaromyces stipitatus (ATCC10500).</title>
        <authorList>
            <person name="Nierman W.C."/>
            <person name="Fedorova-Abrams N.D."/>
            <person name="Andrianopoulos A."/>
        </authorList>
    </citation>
    <scope>NUCLEOTIDE SEQUENCE [LARGE SCALE GENOMIC DNA]</scope>
    <source>
        <strain evidence="9">ATCC 10500 / CBS 375.48 / QM 6759 / NRRL 1006</strain>
    </source>
</reference>